<evidence type="ECO:0000259" key="1">
    <source>
        <dbReference type="Pfam" id="PF24726"/>
    </source>
</evidence>
<dbReference type="AlphaFoldDB" id="A0A2V1JV78"/>
<name>A0A2V1JV78_EUBRA</name>
<protein>
    <recommendedName>
        <fullName evidence="1">DUF7678 domain-containing protein</fullName>
    </recommendedName>
</protein>
<sequence length="68" mass="7768">MDMVDAYYVVKVFTKGSKFGIGNGRIHKLCIKIDGKITARYDRGWDIMPAEDDMATQNLITFLMLTYS</sequence>
<evidence type="ECO:0000313" key="3">
    <source>
        <dbReference type="Proteomes" id="UP000245288"/>
    </source>
</evidence>
<feature type="domain" description="DUF7678" evidence="1">
    <location>
        <begin position="5"/>
        <end position="61"/>
    </location>
</feature>
<dbReference type="InterPro" id="IPR056095">
    <property type="entry name" value="DUF7678"/>
</dbReference>
<keyword evidence="3" id="KW-1185">Reference proteome</keyword>
<comment type="caution">
    <text evidence="2">The sequence shown here is derived from an EMBL/GenBank/DDBJ whole genome shotgun (WGS) entry which is preliminary data.</text>
</comment>
<gene>
    <name evidence="2" type="ORF">LG34_06355</name>
</gene>
<dbReference type="Pfam" id="PF24726">
    <property type="entry name" value="DUF7678"/>
    <property type="match status" value="1"/>
</dbReference>
<accession>A0A2V1JV78</accession>
<dbReference type="EMBL" id="JRFU01000061">
    <property type="protein sequence ID" value="PWE87141.1"/>
    <property type="molecule type" value="Genomic_DNA"/>
</dbReference>
<evidence type="ECO:0000313" key="2">
    <source>
        <dbReference type="EMBL" id="PWE87141.1"/>
    </source>
</evidence>
<organism evidence="2 3">
    <name type="scientific">Eubacterium ramulus</name>
    <dbReference type="NCBI Taxonomy" id="39490"/>
    <lineage>
        <taxon>Bacteria</taxon>
        <taxon>Bacillati</taxon>
        <taxon>Bacillota</taxon>
        <taxon>Clostridia</taxon>
        <taxon>Eubacteriales</taxon>
        <taxon>Eubacteriaceae</taxon>
        <taxon>Eubacterium</taxon>
    </lineage>
</organism>
<proteinExistence type="predicted"/>
<reference evidence="2 3" key="1">
    <citation type="submission" date="2014-09" db="EMBL/GenBank/DDBJ databases">
        <title>Butyrate-producing bacteria isolated from human gut.</title>
        <authorList>
            <person name="Zhang Q."/>
            <person name="Zhao L."/>
        </authorList>
    </citation>
    <scope>NUCLEOTIDE SEQUENCE [LARGE SCALE GENOMIC DNA]</scope>
    <source>
        <strain evidence="2 3">21</strain>
    </source>
</reference>
<dbReference type="Proteomes" id="UP000245288">
    <property type="component" value="Unassembled WGS sequence"/>
</dbReference>